<reference evidence="2 3" key="1">
    <citation type="submission" date="2017-08" db="EMBL/GenBank/DDBJ databases">
        <title>Genome sequence of Streptomyces albireticuli NRRL B-1670.</title>
        <authorList>
            <person name="Graham D.E."/>
            <person name="Mahan K.M."/>
            <person name="Klingeman D.M."/>
            <person name="Hettich R.L."/>
            <person name="Parry R.J."/>
            <person name="Spain J.C."/>
        </authorList>
    </citation>
    <scope>NUCLEOTIDE SEQUENCE [LARGE SCALE GENOMIC DNA]</scope>
    <source>
        <strain evidence="2 3">NRRL B-1670</strain>
    </source>
</reference>
<keyword evidence="3" id="KW-1185">Reference proteome</keyword>
<protein>
    <submittedName>
        <fullName evidence="2">Uncharacterized protein</fullName>
    </submittedName>
</protein>
<sequence>MFPATARRLIAGAVTVTGLLSLTLTANGADPAVADGRAAATVLSCIGQIDMNVVDTPGGTATGRGKLVCAEPGRPDLAAAIVISGSVTGGGARVTETRTSDTISFETGKESHLTMDRRFERSSDEIKGDAGSAGNGRVDSGEFAGAAARDKGVGSFVIGATGTTYSMDRLTLTLDR</sequence>
<keyword evidence="1" id="KW-0732">Signal</keyword>
<evidence type="ECO:0000313" key="3">
    <source>
        <dbReference type="Proteomes" id="UP000218944"/>
    </source>
</evidence>
<name>A0A2A2DD82_9ACTN</name>
<evidence type="ECO:0000256" key="1">
    <source>
        <dbReference type="SAM" id="SignalP"/>
    </source>
</evidence>
<dbReference type="AlphaFoldDB" id="A0A2A2DD82"/>
<proteinExistence type="predicted"/>
<feature type="signal peptide" evidence="1">
    <location>
        <begin position="1"/>
        <end position="28"/>
    </location>
</feature>
<gene>
    <name evidence="2" type="ORF">CK936_08050</name>
</gene>
<accession>A0A2A2DD82</accession>
<dbReference type="EMBL" id="NSJV01000154">
    <property type="protein sequence ID" value="PAU49396.1"/>
    <property type="molecule type" value="Genomic_DNA"/>
</dbReference>
<dbReference type="Proteomes" id="UP000218944">
    <property type="component" value="Unassembled WGS sequence"/>
</dbReference>
<evidence type="ECO:0000313" key="2">
    <source>
        <dbReference type="EMBL" id="PAU49396.1"/>
    </source>
</evidence>
<organism evidence="2 3">
    <name type="scientific">Streptomyces albireticuli</name>
    <dbReference type="NCBI Taxonomy" id="1940"/>
    <lineage>
        <taxon>Bacteria</taxon>
        <taxon>Bacillati</taxon>
        <taxon>Actinomycetota</taxon>
        <taxon>Actinomycetes</taxon>
        <taxon>Kitasatosporales</taxon>
        <taxon>Streptomycetaceae</taxon>
        <taxon>Streptomyces</taxon>
    </lineage>
</organism>
<dbReference type="RefSeq" id="WP_095579781.1">
    <property type="nucleotide sequence ID" value="NZ_JAJQQQ010000011.1"/>
</dbReference>
<comment type="caution">
    <text evidence="2">The sequence shown here is derived from an EMBL/GenBank/DDBJ whole genome shotgun (WGS) entry which is preliminary data.</text>
</comment>
<feature type="chain" id="PRO_5039496764" evidence="1">
    <location>
        <begin position="29"/>
        <end position="176"/>
    </location>
</feature>